<accession>A0A6J7H680</accession>
<feature type="transmembrane region" description="Helical" evidence="1">
    <location>
        <begin position="220"/>
        <end position="237"/>
    </location>
</feature>
<name>A0A6J7H680_9ZZZZ</name>
<proteinExistence type="predicted"/>
<feature type="transmembrane region" description="Helical" evidence="1">
    <location>
        <begin position="113"/>
        <end position="134"/>
    </location>
</feature>
<keyword evidence="1" id="KW-0812">Transmembrane</keyword>
<organism evidence="2">
    <name type="scientific">freshwater metagenome</name>
    <dbReference type="NCBI Taxonomy" id="449393"/>
    <lineage>
        <taxon>unclassified sequences</taxon>
        <taxon>metagenomes</taxon>
        <taxon>ecological metagenomes</taxon>
    </lineage>
</organism>
<evidence type="ECO:0000256" key="1">
    <source>
        <dbReference type="SAM" id="Phobius"/>
    </source>
</evidence>
<feature type="transmembrane region" description="Helical" evidence="1">
    <location>
        <begin position="161"/>
        <end position="185"/>
    </location>
</feature>
<feature type="transmembrane region" description="Helical" evidence="1">
    <location>
        <begin position="20"/>
        <end position="42"/>
    </location>
</feature>
<gene>
    <name evidence="2" type="ORF">UFOPK3564_01300</name>
</gene>
<feature type="transmembrane region" description="Helical" evidence="1">
    <location>
        <begin position="81"/>
        <end position="101"/>
    </location>
</feature>
<reference evidence="2" key="1">
    <citation type="submission" date="2020-05" db="EMBL/GenBank/DDBJ databases">
        <authorList>
            <person name="Chiriac C."/>
            <person name="Salcher M."/>
            <person name="Ghai R."/>
            <person name="Kavagutti S V."/>
        </authorList>
    </citation>
    <scope>NUCLEOTIDE SEQUENCE</scope>
</reference>
<evidence type="ECO:0000313" key="2">
    <source>
        <dbReference type="EMBL" id="CAB4911860.1"/>
    </source>
</evidence>
<feature type="transmembrane region" description="Helical" evidence="1">
    <location>
        <begin position="197"/>
        <end position="214"/>
    </location>
</feature>
<dbReference type="EMBL" id="CAFBMK010000061">
    <property type="protein sequence ID" value="CAB4911860.1"/>
    <property type="molecule type" value="Genomic_DNA"/>
</dbReference>
<keyword evidence="1" id="KW-0472">Membrane</keyword>
<dbReference type="AlphaFoldDB" id="A0A6J7H680"/>
<sequence length="254" mass="25867">MAKRKNDAAVLAGERQAGRWAAAAGLGSLVATVASVVVGNAASAGTGLSAGPTGSGGEDDDRLRALVDFHEHVGLMAASTALRALSLLLMVVVGLYVIRLVRTRDARQVQPWLPALTWAAPIVLCAMLAVGFVASADVASTLTGDGAATAERAKQLVDDSVGLAVADVGGVLLRVPMAFWVAFLAIAAMRVGLLTRFLGYWGVAAGVCLVLLAGSGDALLVGWIGSVGVLASGYWPGGRPAAWDSTRPEPIEAI</sequence>
<keyword evidence="1" id="KW-1133">Transmembrane helix</keyword>
<protein>
    <submittedName>
        <fullName evidence="2">Unannotated protein</fullName>
    </submittedName>
</protein>